<dbReference type="AlphaFoldDB" id="A0A382E7T7"/>
<dbReference type="GO" id="GO:0008855">
    <property type="term" value="F:exodeoxyribonuclease VII activity"/>
    <property type="evidence" value="ECO:0007669"/>
    <property type="project" value="InterPro"/>
</dbReference>
<accession>A0A382E7T7</accession>
<reference evidence="2" key="1">
    <citation type="submission" date="2018-05" db="EMBL/GenBank/DDBJ databases">
        <authorList>
            <person name="Lanie J.A."/>
            <person name="Ng W.-L."/>
            <person name="Kazmierczak K.M."/>
            <person name="Andrzejewski T.M."/>
            <person name="Davidsen T.M."/>
            <person name="Wayne K.J."/>
            <person name="Tettelin H."/>
            <person name="Glass J.I."/>
            <person name="Rusch D."/>
            <person name="Podicherti R."/>
            <person name="Tsui H.-C.T."/>
            <person name="Winkler M.E."/>
        </authorList>
    </citation>
    <scope>NUCLEOTIDE SEQUENCE</scope>
</reference>
<organism evidence="2">
    <name type="scientific">marine metagenome</name>
    <dbReference type="NCBI Taxonomy" id="408172"/>
    <lineage>
        <taxon>unclassified sequences</taxon>
        <taxon>metagenomes</taxon>
        <taxon>ecological metagenomes</taxon>
    </lineage>
</organism>
<proteinExistence type="predicted"/>
<gene>
    <name evidence="2" type="ORF">METZ01_LOCUS199622</name>
</gene>
<feature type="non-terminal residue" evidence="2">
    <location>
        <position position="1"/>
    </location>
</feature>
<sequence length="53" mass="5811">SPLSVLHRGYSVAMDKSGNLLRSVKDVQSGEELQVRLEDGTLQTKVTSVKPQQ</sequence>
<protein>
    <recommendedName>
        <fullName evidence="1">Exonuclease VII large subunit C-terminal domain-containing protein</fullName>
    </recommendedName>
</protein>
<evidence type="ECO:0000259" key="1">
    <source>
        <dbReference type="Pfam" id="PF02601"/>
    </source>
</evidence>
<dbReference type="Pfam" id="PF02601">
    <property type="entry name" value="Exonuc_VII_L"/>
    <property type="match status" value="1"/>
</dbReference>
<evidence type="ECO:0000313" key="2">
    <source>
        <dbReference type="EMBL" id="SVB46768.1"/>
    </source>
</evidence>
<name>A0A382E7T7_9ZZZZ</name>
<dbReference type="EMBL" id="UINC01043146">
    <property type="protein sequence ID" value="SVB46768.1"/>
    <property type="molecule type" value="Genomic_DNA"/>
</dbReference>
<dbReference type="InterPro" id="IPR020579">
    <property type="entry name" value="Exonuc_VII_lsu_C"/>
</dbReference>
<feature type="domain" description="Exonuclease VII large subunit C-terminal" evidence="1">
    <location>
        <begin position="1"/>
        <end position="44"/>
    </location>
</feature>